<dbReference type="STRING" id="1123231.SAMN02745189_00179"/>
<feature type="domain" description="N-acetyltransferase" evidence="1">
    <location>
        <begin position="1"/>
        <end position="156"/>
    </location>
</feature>
<evidence type="ECO:0000313" key="3">
    <source>
        <dbReference type="Proteomes" id="UP000184206"/>
    </source>
</evidence>
<reference evidence="2 3" key="1">
    <citation type="submission" date="2016-11" db="EMBL/GenBank/DDBJ databases">
        <authorList>
            <person name="Jaros S."/>
            <person name="Januszkiewicz K."/>
            <person name="Wedrychowicz H."/>
        </authorList>
    </citation>
    <scope>NUCLEOTIDE SEQUENCE [LARGE SCALE GENOMIC DNA]</scope>
    <source>
        <strain evidence="2 3">DSM 16010</strain>
    </source>
</reference>
<dbReference type="PROSITE" id="PS51186">
    <property type="entry name" value="GNAT"/>
    <property type="match status" value="1"/>
</dbReference>
<dbReference type="SUPFAM" id="SSF55729">
    <property type="entry name" value="Acyl-CoA N-acyltransferases (Nat)"/>
    <property type="match status" value="1"/>
</dbReference>
<dbReference type="InterPro" id="IPR000182">
    <property type="entry name" value="GNAT_dom"/>
</dbReference>
<dbReference type="Pfam" id="PF00583">
    <property type="entry name" value="Acetyltransf_1"/>
    <property type="match status" value="1"/>
</dbReference>
<dbReference type="AlphaFoldDB" id="A0A1M7AK13"/>
<keyword evidence="3" id="KW-1185">Reference proteome</keyword>
<evidence type="ECO:0000313" key="2">
    <source>
        <dbReference type="EMBL" id="SHL42997.1"/>
    </source>
</evidence>
<accession>A0A1M7AK13</accession>
<dbReference type="GO" id="GO:0016747">
    <property type="term" value="F:acyltransferase activity, transferring groups other than amino-acyl groups"/>
    <property type="evidence" value="ECO:0007669"/>
    <property type="project" value="InterPro"/>
</dbReference>
<dbReference type="InterPro" id="IPR016181">
    <property type="entry name" value="Acyl_CoA_acyltransferase"/>
</dbReference>
<dbReference type="EMBL" id="FRCF01000002">
    <property type="protein sequence ID" value="SHL42997.1"/>
    <property type="molecule type" value="Genomic_DNA"/>
</dbReference>
<keyword evidence="2" id="KW-0808">Transferase</keyword>
<dbReference type="RefSeq" id="WP_245772716.1">
    <property type="nucleotide sequence ID" value="NZ_FRCF01000002.1"/>
</dbReference>
<protein>
    <submittedName>
        <fullName evidence="2">Acetyltransferase (GNAT) family protein</fullName>
    </submittedName>
</protein>
<dbReference type="Proteomes" id="UP000184206">
    <property type="component" value="Unassembled WGS sequence"/>
</dbReference>
<name>A0A1M7AK13_9BACL</name>
<proteinExistence type="predicted"/>
<dbReference type="Gene3D" id="3.40.630.30">
    <property type="match status" value="1"/>
</dbReference>
<organism evidence="2 3">
    <name type="scientific">Lacicoccus alkaliphilus DSM 16010</name>
    <dbReference type="NCBI Taxonomy" id="1123231"/>
    <lineage>
        <taxon>Bacteria</taxon>
        <taxon>Bacillati</taxon>
        <taxon>Bacillota</taxon>
        <taxon>Bacilli</taxon>
        <taxon>Bacillales</taxon>
        <taxon>Salinicoccaceae</taxon>
        <taxon>Lacicoccus</taxon>
    </lineage>
</organism>
<sequence>MELQDRVYEDLDDKEVLETIGPEEFSEMIEQGFIIGMFTGGELKAVRAMYIPPVDDPEHLAADGGVEQREEVIYSEITFIHPDERGQGLQTKLGRELIKKVRDDGRFNYVFTTVMPTNLPSLKDKLRLGFKIVNTRYMYGGKLRHVLQLNLNHPLEGTGVAKKMNYDDTGWMLEHGSDHIGDNLEDSQIDYYLKGEA</sequence>
<evidence type="ECO:0000259" key="1">
    <source>
        <dbReference type="PROSITE" id="PS51186"/>
    </source>
</evidence>
<gene>
    <name evidence="2" type="ORF">SAMN02745189_00179</name>
</gene>